<proteinExistence type="predicted"/>
<dbReference type="Pfam" id="PF16407">
    <property type="entry name" value="PKD_2"/>
    <property type="match status" value="1"/>
</dbReference>
<dbReference type="SUPFAM" id="SSF82171">
    <property type="entry name" value="DPP6 N-terminal domain-like"/>
    <property type="match status" value="1"/>
</dbReference>
<comment type="caution">
    <text evidence="1">The sequence shown here is derived from an EMBL/GenBank/DDBJ whole genome shotgun (WGS) entry which is preliminary data.</text>
</comment>
<evidence type="ECO:0000313" key="1">
    <source>
        <dbReference type="EMBL" id="MBL1410037.1"/>
    </source>
</evidence>
<reference evidence="1 2" key="1">
    <citation type="submission" date="2021-01" db="EMBL/GenBank/DDBJ databases">
        <title>C459-1 draft genome sequence.</title>
        <authorList>
            <person name="Zhang X.-F."/>
        </authorList>
    </citation>
    <scope>NUCLEOTIDE SEQUENCE [LARGE SCALE GENOMIC DNA]</scope>
    <source>
        <strain evidence="2">C459-1</strain>
    </source>
</reference>
<dbReference type="Proteomes" id="UP000625283">
    <property type="component" value="Unassembled WGS sequence"/>
</dbReference>
<keyword evidence="2" id="KW-1185">Reference proteome</keyword>
<accession>A0ABS1R5Q5</accession>
<dbReference type="RefSeq" id="WP_202103745.1">
    <property type="nucleotide sequence ID" value="NZ_JAERTY010000008.1"/>
</dbReference>
<gene>
    <name evidence="1" type="ORF">JKG61_14880</name>
</gene>
<dbReference type="PROSITE" id="PS51257">
    <property type="entry name" value="PROKAR_LIPOPROTEIN"/>
    <property type="match status" value="1"/>
</dbReference>
<name>A0ABS1R5Q5_9SPHI</name>
<evidence type="ECO:0000313" key="2">
    <source>
        <dbReference type="Proteomes" id="UP000625283"/>
    </source>
</evidence>
<organism evidence="1 2">
    <name type="scientific">Sphingobacterium faecale</name>
    <dbReference type="NCBI Taxonomy" id="2803775"/>
    <lineage>
        <taxon>Bacteria</taxon>
        <taxon>Pseudomonadati</taxon>
        <taxon>Bacteroidota</taxon>
        <taxon>Sphingobacteriia</taxon>
        <taxon>Sphingobacteriales</taxon>
        <taxon>Sphingobacteriaceae</taxon>
        <taxon>Sphingobacterium</taxon>
    </lineage>
</organism>
<sequence length="512" mass="58129">MRTKIIAIATCTIFLIVSCYKDQGNYEYLPIEEIAINGINENYSGYSLEETISIVPNIDTKIDEKNLEYLWMVYPKQNSTVAEIDTIGDKKDLNYSLNIPQGDYILTFQVKNKTNNYIVSKSTNLQSTTRFARGFYVLKETNIGETDLDLHINDMNKAEDLIIRTEGHSMPGKPTNLGINFGYSFIDNKVQKMVGGKVIVPMTTLEARTLRINDMQQIYGYQDMFFEDKNTNEVPYFFNRIGYTTYMVTSQGIYSTVSMPEFGLYTSGKFGIATQPAGISPYIVKCQQASSLFYFDSSGKRFLATDRNGAIHEFSDDGKIATPNQIPHSCLFMGSFHHSSIGSRITAIFQSNTDINQRLLYSINYKNSNFSNPIEKVITLREDLASSKASRYATNGKDVRILYSVSSKNEIYAYNIDTEQEIKLTPDSFPLDEEVTYIAHKYWNGANDATNRFNYLVLATFKDGRYRLFLYNMLGGQPTGAPAMVLEGKGKVKDVQYALPTFDYSKDEINYM</sequence>
<evidence type="ECO:0008006" key="3">
    <source>
        <dbReference type="Google" id="ProtNLM"/>
    </source>
</evidence>
<dbReference type="EMBL" id="JAERTY010000008">
    <property type="protein sequence ID" value="MBL1410037.1"/>
    <property type="molecule type" value="Genomic_DNA"/>
</dbReference>
<dbReference type="InterPro" id="IPR032183">
    <property type="entry name" value="PKD-like"/>
</dbReference>
<protein>
    <recommendedName>
        <fullName evidence="3">PKD family protein</fullName>
    </recommendedName>
</protein>